<dbReference type="InterPro" id="IPR000182">
    <property type="entry name" value="GNAT_dom"/>
</dbReference>
<gene>
    <name evidence="2" type="ORF">OG626_00955</name>
</gene>
<protein>
    <submittedName>
        <fullName evidence="2">Amino acid acetyltransferase</fullName>
    </submittedName>
</protein>
<evidence type="ECO:0000313" key="2">
    <source>
        <dbReference type="EMBL" id="WTY93548.1"/>
    </source>
</evidence>
<dbReference type="PROSITE" id="PS51186">
    <property type="entry name" value="GNAT"/>
    <property type="match status" value="1"/>
</dbReference>
<reference evidence="2" key="1">
    <citation type="submission" date="2022-10" db="EMBL/GenBank/DDBJ databases">
        <title>The complete genomes of actinobacterial strains from the NBC collection.</title>
        <authorList>
            <person name="Joergensen T.S."/>
            <person name="Alvarez Arevalo M."/>
            <person name="Sterndorff E.B."/>
            <person name="Faurdal D."/>
            <person name="Vuksanovic O."/>
            <person name="Mourched A.-S."/>
            <person name="Charusanti P."/>
            <person name="Shaw S."/>
            <person name="Blin K."/>
            <person name="Weber T."/>
        </authorList>
    </citation>
    <scope>NUCLEOTIDE SEQUENCE</scope>
    <source>
        <strain evidence="2">NBC_01401</strain>
    </source>
</reference>
<dbReference type="Gene3D" id="3.40.630.30">
    <property type="match status" value="1"/>
</dbReference>
<dbReference type="CDD" id="cd04301">
    <property type="entry name" value="NAT_SF"/>
    <property type="match status" value="1"/>
</dbReference>
<proteinExistence type="predicted"/>
<dbReference type="Pfam" id="PF13508">
    <property type="entry name" value="Acetyltransf_7"/>
    <property type="match status" value="1"/>
</dbReference>
<accession>A0AAU3GKJ5</accession>
<name>A0AAU3GKJ5_9ACTN</name>
<organism evidence="2">
    <name type="scientific">Streptomyces sp. NBC_01401</name>
    <dbReference type="NCBI Taxonomy" id="2903854"/>
    <lineage>
        <taxon>Bacteria</taxon>
        <taxon>Bacillati</taxon>
        <taxon>Actinomycetota</taxon>
        <taxon>Actinomycetes</taxon>
        <taxon>Kitasatosporales</taxon>
        <taxon>Streptomycetaceae</taxon>
        <taxon>Streptomyces</taxon>
    </lineage>
</organism>
<feature type="domain" description="N-acetyltransferase" evidence="1">
    <location>
        <begin position="20"/>
        <end position="167"/>
    </location>
</feature>
<dbReference type="InterPro" id="IPR016181">
    <property type="entry name" value="Acyl_CoA_acyltransferase"/>
</dbReference>
<dbReference type="SUPFAM" id="SSF55729">
    <property type="entry name" value="Acyl-CoA N-acyltransferases (Nat)"/>
    <property type="match status" value="1"/>
</dbReference>
<sequence length="173" mass="18013">MTTVVPRSVPLPRALCTPAPRLRPARAEDATALAGLARPFVRSGALRDRPLALYTERAADFVVAEGPGGLLEGCVALRVYPADAGEGRGPTGVLYNFCVAGRSQGRGVGAGLLRAVLARSRARSLGALFTATTGDGGLFLRHGFAPAAVSGAPRAWAKSLDPRRNARVLALTW</sequence>
<evidence type="ECO:0000259" key="1">
    <source>
        <dbReference type="PROSITE" id="PS51186"/>
    </source>
</evidence>
<dbReference type="EMBL" id="CP109535">
    <property type="protein sequence ID" value="WTY93548.1"/>
    <property type="molecule type" value="Genomic_DNA"/>
</dbReference>
<dbReference type="GO" id="GO:0016747">
    <property type="term" value="F:acyltransferase activity, transferring groups other than amino-acyl groups"/>
    <property type="evidence" value="ECO:0007669"/>
    <property type="project" value="InterPro"/>
</dbReference>
<dbReference type="AlphaFoldDB" id="A0AAU3GKJ5"/>